<dbReference type="Gene3D" id="3.40.50.300">
    <property type="entry name" value="P-loop containing nucleotide triphosphate hydrolases"/>
    <property type="match status" value="1"/>
</dbReference>
<organism evidence="2 3">
    <name type="scientific">Seohaeicola nanhaiensis</name>
    <dbReference type="NCBI Taxonomy" id="1387282"/>
    <lineage>
        <taxon>Bacteria</taxon>
        <taxon>Pseudomonadati</taxon>
        <taxon>Pseudomonadota</taxon>
        <taxon>Alphaproteobacteria</taxon>
        <taxon>Rhodobacterales</taxon>
        <taxon>Roseobacteraceae</taxon>
        <taxon>Seohaeicola</taxon>
    </lineage>
</organism>
<dbReference type="PANTHER" id="PTHR35894">
    <property type="entry name" value="GENERAL SECRETION PATHWAY PROTEIN A-RELATED"/>
    <property type="match status" value="1"/>
</dbReference>
<dbReference type="EMBL" id="JBHSGI010000002">
    <property type="protein sequence ID" value="MFC4668043.1"/>
    <property type="molecule type" value="Genomic_DNA"/>
</dbReference>
<keyword evidence="3" id="KW-1185">Reference proteome</keyword>
<evidence type="ECO:0000313" key="3">
    <source>
        <dbReference type="Proteomes" id="UP001595973"/>
    </source>
</evidence>
<dbReference type="RefSeq" id="WP_380716280.1">
    <property type="nucleotide sequence ID" value="NZ_JBHSGI010000002.1"/>
</dbReference>
<sequence>MGGPDPADAGAMADVNEFYLNFFGLAQRPFTLLPDPEFLYWSHQHRRGYAVLEYGIMSRAPITVLTGEIGAGKTTLLQKLLSQVEDGVTVGLISNAQGNRGEILQWVLNALDVEFDPNAKYVQNFQKLQDFLIAEYAQNRRVILVFDEAQNVSAEGLEELRMLTNINSNKDELIQLILVGQPELRDLIRDPRMNQLAQRVAASFHLNRMDLDGTRAYIRHRMKTAGGTGEEFTSEATEAIFKATQGVPRLINQLCDLGLLYSWTDDNPRVTRESIQTVLNDGTFFWSDNRKEEVKG</sequence>
<name>A0ABV9KDH9_9RHOB</name>
<accession>A0ABV9KDH9</accession>
<reference evidence="3" key="1">
    <citation type="journal article" date="2019" name="Int. J. Syst. Evol. Microbiol.">
        <title>The Global Catalogue of Microorganisms (GCM) 10K type strain sequencing project: providing services to taxonomists for standard genome sequencing and annotation.</title>
        <authorList>
            <consortium name="The Broad Institute Genomics Platform"/>
            <consortium name="The Broad Institute Genome Sequencing Center for Infectious Disease"/>
            <person name="Wu L."/>
            <person name="Ma J."/>
        </authorList>
    </citation>
    <scope>NUCLEOTIDE SEQUENCE [LARGE SCALE GENOMIC DNA]</scope>
    <source>
        <strain evidence="3">CGMCC 4.7283</strain>
    </source>
</reference>
<dbReference type="InterPro" id="IPR003593">
    <property type="entry name" value="AAA+_ATPase"/>
</dbReference>
<dbReference type="SUPFAM" id="SSF52540">
    <property type="entry name" value="P-loop containing nucleoside triphosphate hydrolases"/>
    <property type="match status" value="1"/>
</dbReference>
<proteinExistence type="predicted"/>
<dbReference type="Pfam" id="PF13401">
    <property type="entry name" value="AAA_22"/>
    <property type="match status" value="1"/>
</dbReference>
<dbReference type="InterPro" id="IPR027417">
    <property type="entry name" value="P-loop_NTPase"/>
</dbReference>
<evidence type="ECO:0000313" key="2">
    <source>
        <dbReference type="EMBL" id="MFC4668043.1"/>
    </source>
</evidence>
<protein>
    <submittedName>
        <fullName evidence="2">ExeA family protein</fullName>
    </submittedName>
</protein>
<dbReference type="InterPro" id="IPR049945">
    <property type="entry name" value="AAA_22"/>
</dbReference>
<dbReference type="InterPro" id="IPR052026">
    <property type="entry name" value="ExeA_AAA_ATPase_DNA-bind"/>
</dbReference>
<dbReference type="SMART" id="SM00382">
    <property type="entry name" value="AAA"/>
    <property type="match status" value="1"/>
</dbReference>
<evidence type="ECO:0000259" key="1">
    <source>
        <dbReference type="SMART" id="SM00382"/>
    </source>
</evidence>
<comment type="caution">
    <text evidence="2">The sequence shown here is derived from an EMBL/GenBank/DDBJ whole genome shotgun (WGS) entry which is preliminary data.</text>
</comment>
<dbReference type="PANTHER" id="PTHR35894:SF1">
    <property type="entry name" value="PHOSPHORIBULOKINASE _ URIDINE KINASE FAMILY"/>
    <property type="match status" value="1"/>
</dbReference>
<gene>
    <name evidence="2" type="ORF">ACFO5X_05705</name>
</gene>
<feature type="domain" description="AAA+ ATPase" evidence="1">
    <location>
        <begin position="59"/>
        <end position="199"/>
    </location>
</feature>
<dbReference type="Proteomes" id="UP001595973">
    <property type="component" value="Unassembled WGS sequence"/>
</dbReference>